<protein>
    <submittedName>
        <fullName evidence="8">Rod shape-determining protein MreD</fullName>
    </submittedName>
</protein>
<evidence type="ECO:0000256" key="1">
    <source>
        <dbReference type="ARBA" id="ARBA00004651"/>
    </source>
</evidence>
<dbReference type="InterPro" id="IPR017225">
    <property type="entry name" value="Cell_shape_determin_MreD_prd"/>
</dbReference>
<comment type="similarity">
    <text evidence="2">Belongs to the MreD family.</text>
</comment>
<keyword evidence="5" id="KW-0133">Cell shape</keyword>
<dbReference type="EMBL" id="CP009687">
    <property type="protein sequence ID" value="AKL95093.1"/>
    <property type="molecule type" value="Genomic_DNA"/>
</dbReference>
<name>A0A0D8IFL4_9CLOT</name>
<dbReference type="PATRIC" id="fig|84022.5.peg.3101"/>
<evidence type="ECO:0000256" key="6">
    <source>
        <dbReference type="ARBA" id="ARBA00022989"/>
    </source>
</evidence>
<dbReference type="PIRSF" id="PIRSF037497">
    <property type="entry name" value="MreD_Clostridium/Treponema_prd"/>
    <property type="match status" value="1"/>
</dbReference>
<accession>A0A0D8IFL4</accession>
<comment type="subcellular location">
    <subcellularLocation>
        <location evidence="1">Cell membrane</location>
        <topology evidence="1">Multi-pass membrane protein</topology>
    </subcellularLocation>
</comment>
<dbReference type="InterPro" id="IPR007227">
    <property type="entry name" value="Cell_shape_determining_MreD"/>
</dbReference>
<evidence type="ECO:0000256" key="2">
    <source>
        <dbReference type="ARBA" id="ARBA00007776"/>
    </source>
</evidence>
<keyword evidence="9" id="KW-1185">Reference proteome</keyword>
<reference evidence="8 9" key="1">
    <citation type="submission" date="2014-10" db="EMBL/GenBank/DDBJ databases">
        <title>Genome sequence of Clostridium aceticum DSM 1496.</title>
        <authorList>
            <person name="Poehlein A."/>
            <person name="Schiel-Bengelsdorf B."/>
            <person name="Gottschalk G."/>
            <person name="Duerre P."/>
            <person name="Daniel R."/>
        </authorList>
    </citation>
    <scope>NUCLEOTIDE SEQUENCE [LARGE SCALE GENOMIC DNA]</scope>
    <source>
        <strain evidence="8 9">DSM 1496</strain>
    </source>
</reference>
<evidence type="ECO:0000313" key="8">
    <source>
        <dbReference type="EMBL" id="AKL95093.1"/>
    </source>
</evidence>
<evidence type="ECO:0000313" key="9">
    <source>
        <dbReference type="Proteomes" id="UP000035704"/>
    </source>
</evidence>
<dbReference type="AlphaFoldDB" id="A0A0D8IFL4"/>
<dbReference type="GO" id="GO:0008360">
    <property type="term" value="P:regulation of cell shape"/>
    <property type="evidence" value="ECO:0007669"/>
    <property type="project" value="UniProtKB-KW"/>
</dbReference>
<gene>
    <name evidence="8" type="primary">mreD</name>
    <name evidence="8" type="ORF">CACET_c16440</name>
</gene>
<keyword evidence="4" id="KW-0812">Transmembrane</keyword>
<dbReference type="GO" id="GO:0005886">
    <property type="term" value="C:plasma membrane"/>
    <property type="evidence" value="ECO:0007669"/>
    <property type="project" value="UniProtKB-SubCell"/>
</dbReference>
<dbReference type="KEGG" id="cace:CACET_c16440"/>
<sequence length="163" mass="18777">MKTLMISLIIMINIVLQPALLPYISIYNVIPNTSLILVVCFSINSKKNRGALIGGTIGILQDIIFGKMIGINALIYMLIGYFINLINKNIFKENLAIPFVFTSLATIFYYIVGLLLVYFLGYNLQFFSIFRNMFIVEIIYNSIFSLLVYFYVSKIFKTKKTRY</sequence>
<dbReference type="NCBIfam" id="TIGR03426">
    <property type="entry name" value="shape_MreD"/>
    <property type="match status" value="1"/>
</dbReference>
<evidence type="ECO:0000256" key="4">
    <source>
        <dbReference type="ARBA" id="ARBA00022692"/>
    </source>
</evidence>
<dbReference type="Pfam" id="PF04093">
    <property type="entry name" value="MreD"/>
    <property type="match status" value="1"/>
</dbReference>
<evidence type="ECO:0000256" key="7">
    <source>
        <dbReference type="ARBA" id="ARBA00023136"/>
    </source>
</evidence>
<keyword evidence="7" id="KW-0472">Membrane</keyword>
<dbReference type="Proteomes" id="UP000035704">
    <property type="component" value="Chromosome"/>
</dbReference>
<dbReference type="STRING" id="84022.CACET_c16440"/>
<evidence type="ECO:0000256" key="5">
    <source>
        <dbReference type="ARBA" id="ARBA00022960"/>
    </source>
</evidence>
<dbReference type="OrthoDB" id="9796616at2"/>
<proteinExistence type="inferred from homology"/>
<keyword evidence="3" id="KW-1003">Cell membrane</keyword>
<organism evidence="8 9">
    <name type="scientific">Clostridium aceticum</name>
    <dbReference type="NCBI Taxonomy" id="84022"/>
    <lineage>
        <taxon>Bacteria</taxon>
        <taxon>Bacillati</taxon>
        <taxon>Bacillota</taxon>
        <taxon>Clostridia</taxon>
        <taxon>Eubacteriales</taxon>
        <taxon>Clostridiaceae</taxon>
        <taxon>Clostridium</taxon>
    </lineage>
</organism>
<keyword evidence="6" id="KW-1133">Transmembrane helix</keyword>
<evidence type="ECO:0000256" key="3">
    <source>
        <dbReference type="ARBA" id="ARBA00022475"/>
    </source>
</evidence>